<name>A0A059BNU3_EUCGR</name>
<dbReference type="Gramene" id="KCW67536">
    <property type="protein sequence ID" value="KCW67536"/>
    <property type="gene ID" value="EUGRSUZ_F01282"/>
</dbReference>
<accession>A0A059BNU3</accession>
<reference evidence="1" key="1">
    <citation type="submission" date="2013-07" db="EMBL/GenBank/DDBJ databases">
        <title>The genome of Eucalyptus grandis.</title>
        <authorList>
            <person name="Schmutz J."/>
            <person name="Hayes R."/>
            <person name="Myburg A."/>
            <person name="Tuskan G."/>
            <person name="Grattapaglia D."/>
            <person name="Rokhsar D.S."/>
        </authorList>
    </citation>
    <scope>NUCLEOTIDE SEQUENCE</scope>
    <source>
        <tissue evidence="1">Leaf extractions</tissue>
    </source>
</reference>
<proteinExistence type="predicted"/>
<evidence type="ECO:0000313" key="1">
    <source>
        <dbReference type="EMBL" id="KCW67536.1"/>
    </source>
</evidence>
<dbReference type="EMBL" id="KK198758">
    <property type="protein sequence ID" value="KCW67536.1"/>
    <property type="molecule type" value="Genomic_DNA"/>
</dbReference>
<sequence>MEVIHHGHNPLELAASMAMICLSSSSQHSWLPAARGRDIAMSTICSSLSHPWPFELEALIAMTPQHPLPLTAWIRGTTASVGRVVQGTGVMVDDGGER</sequence>
<dbReference type="InParanoid" id="A0A059BNU3"/>
<protein>
    <submittedName>
        <fullName evidence="1">Uncharacterized protein</fullName>
    </submittedName>
</protein>
<dbReference type="AlphaFoldDB" id="A0A059BNU3"/>
<organism evidence="1">
    <name type="scientific">Eucalyptus grandis</name>
    <name type="common">Flooded gum</name>
    <dbReference type="NCBI Taxonomy" id="71139"/>
    <lineage>
        <taxon>Eukaryota</taxon>
        <taxon>Viridiplantae</taxon>
        <taxon>Streptophyta</taxon>
        <taxon>Embryophyta</taxon>
        <taxon>Tracheophyta</taxon>
        <taxon>Spermatophyta</taxon>
        <taxon>Magnoliopsida</taxon>
        <taxon>eudicotyledons</taxon>
        <taxon>Gunneridae</taxon>
        <taxon>Pentapetalae</taxon>
        <taxon>rosids</taxon>
        <taxon>malvids</taxon>
        <taxon>Myrtales</taxon>
        <taxon>Myrtaceae</taxon>
        <taxon>Myrtoideae</taxon>
        <taxon>Eucalypteae</taxon>
        <taxon>Eucalyptus</taxon>
    </lineage>
</organism>
<gene>
    <name evidence="1" type="ORF">EUGRSUZ_F01282</name>
</gene>